<dbReference type="InterPro" id="IPR001412">
    <property type="entry name" value="aa-tRNA-synth_I_CS"/>
</dbReference>
<dbReference type="GO" id="GO:0004818">
    <property type="term" value="F:glutamate-tRNA ligase activity"/>
    <property type="evidence" value="ECO:0007669"/>
    <property type="project" value="UniProtKB-EC"/>
</dbReference>
<comment type="catalytic activity">
    <reaction evidence="16">
        <text>tRNA(Glu) + L-glutamate + ATP = L-glutamyl-tRNA(Glu) + AMP + diphosphate</text>
        <dbReference type="Rhea" id="RHEA:23540"/>
        <dbReference type="Rhea" id="RHEA-COMP:9663"/>
        <dbReference type="Rhea" id="RHEA-COMP:9680"/>
        <dbReference type="ChEBI" id="CHEBI:29985"/>
        <dbReference type="ChEBI" id="CHEBI:30616"/>
        <dbReference type="ChEBI" id="CHEBI:33019"/>
        <dbReference type="ChEBI" id="CHEBI:78442"/>
        <dbReference type="ChEBI" id="CHEBI:78520"/>
        <dbReference type="ChEBI" id="CHEBI:456215"/>
        <dbReference type="EC" id="6.1.1.17"/>
    </reaction>
</comment>
<dbReference type="InterPro" id="IPR004526">
    <property type="entry name" value="Glu-tRNA-synth_arc/euk"/>
</dbReference>
<dbReference type="GO" id="GO:0004146">
    <property type="term" value="F:dihydrofolate reductase activity"/>
    <property type="evidence" value="ECO:0007669"/>
    <property type="project" value="UniProtKB-EC"/>
</dbReference>
<dbReference type="Pfam" id="PF00749">
    <property type="entry name" value="tRNA-synt_1c"/>
    <property type="match status" value="1"/>
</dbReference>
<dbReference type="InterPro" id="IPR014729">
    <property type="entry name" value="Rossmann-like_a/b/a_fold"/>
</dbReference>
<name>A0AAF0IUN6_9BASI</name>
<evidence type="ECO:0000256" key="15">
    <source>
        <dbReference type="ARBA" id="ARBA00030865"/>
    </source>
</evidence>
<feature type="region of interest" description="Disordered" evidence="17">
    <location>
        <begin position="704"/>
        <end position="768"/>
    </location>
</feature>
<protein>
    <recommendedName>
        <fullName evidence="15">Glutamyl-tRNA synthetase</fullName>
        <ecNumber evidence="4">1.5.1.3</ecNumber>
        <ecNumber evidence="3">6.1.1.17</ecNumber>
    </recommendedName>
</protein>
<dbReference type="GO" id="GO:0005524">
    <property type="term" value="F:ATP binding"/>
    <property type="evidence" value="ECO:0007669"/>
    <property type="project" value="UniProtKB-KW"/>
</dbReference>
<dbReference type="SUPFAM" id="SSF50715">
    <property type="entry name" value="Ribosomal protein L25-like"/>
    <property type="match status" value="1"/>
</dbReference>
<evidence type="ECO:0000256" key="6">
    <source>
        <dbReference type="ARBA" id="ARBA00022553"/>
    </source>
</evidence>
<reference evidence="20" key="1">
    <citation type="submission" date="2023-03" db="EMBL/GenBank/DDBJ databases">
        <title>Mating type loci evolution in Malassezia.</title>
        <authorList>
            <person name="Coelho M.A."/>
        </authorList>
    </citation>
    <scope>NUCLEOTIDE SEQUENCE</scope>
    <source>
        <strain evidence="20">CBS 7876</strain>
    </source>
</reference>
<evidence type="ECO:0000256" key="11">
    <source>
        <dbReference type="ARBA" id="ARBA00022857"/>
    </source>
</evidence>
<dbReference type="EC" id="6.1.1.17" evidence="3"/>
<proteinExistence type="inferred from homology"/>
<dbReference type="FunFam" id="3.90.800.10:FF:000001">
    <property type="entry name" value="Glutamine--tRNA ligase"/>
    <property type="match status" value="1"/>
</dbReference>
<dbReference type="SUPFAM" id="SSF53597">
    <property type="entry name" value="Dihydrofolate reductase-like"/>
    <property type="match status" value="1"/>
</dbReference>
<dbReference type="InterPro" id="IPR020059">
    <property type="entry name" value="Glu/Gln-tRNA-synth_Ib_codon-bd"/>
</dbReference>
<evidence type="ECO:0000256" key="13">
    <source>
        <dbReference type="ARBA" id="ARBA00023002"/>
    </source>
</evidence>
<dbReference type="EC" id="1.5.1.3" evidence="4"/>
<dbReference type="InterPro" id="IPR036282">
    <property type="entry name" value="Glutathione-S-Trfase_C_sf"/>
</dbReference>
<evidence type="ECO:0000256" key="12">
    <source>
        <dbReference type="ARBA" id="ARBA00022917"/>
    </source>
</evidence>
<dbReference type="PROSITE" id="PS00178">
    <property type="entry name" value="AA_TRNA_LIGASE_I"/>
    <property type="match status" value="1"/>
</dbReference>
<dbReference type="InterPro" id="IPR001796">
    <property type="entry name" value="DHFR_dom"/>
</dbReference>
<evidence type="ECO:0000256" key="1">
    <source>
        <dbReference type="ARBA" id="ARBA00004496"/>
    </source>
</evidence>
<dbReference type="Gene3D" id="3.40.430.10">
    <property type="entry name" value="Dihydrofolate Reductase, subunit A"/>
    <property type="match status" value="1"/>
</dbReference>
<dbReference type="CDD" id="cd00209">
    <property type="entry name" value="DHFR"/>
    <property type="match status" value="1"/>
</dbReference>
<keyword evidence="6" id="KW-0597">Phosphoprotein</keyword>
<dbReference type="PANTHER" id="PTHR43097:SF5">
    <property type="entry name" value="GLUTAMATE--TRNA LIGASE"/>
    <property type="match status" value="1"/>
</dbReference>
<keyword evidence="5" id="KW-0963">Cytoplasm</keyword>
<dbReference type="GO" id="GO:0005829">
    <property type="term" value="C:cytosol"/>
    <property type="evidence" value="ECO:0007669"/>
    <property type="project" value="TreeGrafter"/>
</dbReference>
<keyword evidence="8 20" id="KW-0436">Ligase</keyword>
<keyword evidence="11" id="KW-0521">NADP</keyword>
<keyword evidence="9" id="KW-0547">Nucleotide-binding</keyword>
<dbReference type="AlphaFoldDB" id="A0AAF0IUN6"/>
<evidence type="ECO:0000256" key="4">
    <source>
        <dbReference type="ARBA" id="ARBA00012856"/>
    </source>
</evidence>
<dbReference type="PANTHER" id="PTHR43097">
    <property type="entry name" value="GLUTAMINE-TRNA LIGASE"/>
    <property type="match status" value="1"/>
</dbReference>
<sequence>MSVTVVLDPSARLPYVSPIVLVNLAEEHGEKSVKLEYEVNRGPAATLADGRTVDGGLAVLQALTALYAPIGLAGSESERAEVDAFLAQSDALAAAPFQEASQRADDLDQHLALRTYLVGHAVTAADVAIWGAIRASSPLLGIIKKQAHTHLARWYAHLDALPAFASAVTTMTQAKSNMFKEKKTAAGFDLFLKGAKEGEVVTRFPPEPSGYLHIGHAKAAILNQYFAQAYKGKLVVRFDDTNPSKEKQEFEDSILEDLALLGITGDVVTHTSDYFAQLKELAVRLIQQGDAYADDTAQEEMRAQRMDGLPSARRDASVEENMARFDEMCRGTDEGCRWCLRAKMSVDNPNKAMRDPVIYRCNVEIPHARTGTAWKAYPTYDFCCPVVDSLEGITHALRTNEYHDRNPQYEWFLQKLGLRHVDIWDYGRLNFVYTLLSKRKLQWFVDHGVVSAWDDPRFPTVRGIRRRGMTIDCIRQFILSQGPSQQIVNMEWDNVWALNKRLLDPVVPRFVALDEAKLVKATLANAPPAEERAVPRHKKNAELGTKTTVFDKDIFIEQADAASFGDNEEVTLMDWGNAIVRQKHLAADGSVASLELEANLDGDFKATKKKVTWLAQPTATRHLTPVLLQDFDYLITKKKLEEEDKFTDFLTPQTEFDTEALADANVATLREGETIQFERKGYFILDKVQGPGGRRVFIRIPDGRAASSASKAAPDENPAEKKAAAAAARAQKAAEKAEKAKQKEAKKAAAKGGAPAAQGSAPADGVQSLIDDGTRKVNMYALPNINEPVDTQPKTKIACIMSATPSLGPLRLTLVVAASMHNGIGASGTLPWRLPKDMAYFRAATSHVLDARHDDAAMAAAGFARRDVRTKNAVIMGRNTWDSIPPRFRPLTDRINVVVSTTMSDAELGLAAPDPDTVVVRSFEDAVTLLQQRRLARYTEGCAGAALGHTFVIGGAALYRYVFGHKSADWQLDTMLVTRIFHPSAAYDACDVFLDEFRTPKQRAWEEDVAKQCADELPAYECLCPADLDDAAAWRQAPAHEHRAFLADAPHAANVGKLFHDKSNVIQFQLWCRRASASI</sequence>
<accession>A0AAF0IUN6</accession>
<evidence type="ECO:0000313" key="20">
    <source>
        <dbReference type="EMBL" id="WFD04504.1"/>
    </source>
</evidence>
<evidence type="ECO:0000256" key="2">
    <source>
        <dbReference type="ARBA" id="ARBA00008927"/>
    </source>
</evidence>
<dbReference type="FunFam" id="3.40.50.620:FF:000037">
    <property type="entry name" value="Glutamine--tRNA ligase cytoplasmic"/>
    <property type="match status" value="1"/>
</dbReference>
<evidence type="ECO:0000259" key="18">
    <source>
        <dbReference type="PROSITE" id="PS50405"/>
    </source>
</evidence>
<dbReference type="InterPro" id="IPR050132">
    <property type="entry name" value="Gln/Glu-tRNA_Ligase"/>
</dbReference>
<evidence type="ECO:0000256" key="17">
    <source>
        <dbReference type="SAM" id="MobiDB-lite"/>
    </source>
</evidence>
<dbReference type="EMBL" id="CP119942">
    <property type="protein sequence ID" value="WFD04504.1"/>
    <property type="molecule type" value="Genomic_DNA"/>
</dbReference>
<dbReference type="Proteomes" id="UP001214603">
    <property type="component" value="Chromosome 9"/>
</dbReference>
<dbReference type="Gene3D" id="1.10.1160.10">
    <property type="entry name" value="Glutamyl-trna Synthetase, Domain 2"/>
    <property type="match status" value="1"/>
</dbReference>
<evidence type="ECO:0000256" key="7">
    <source>
        <dbReference type="ARBA" id="ARBA00022563"/>
    </source>
</evidence>
<dbReference type="GO" id="GO:0046654">
    <property type="term" value="P:tetrahydrofolate biosynthetic process"/>
    <property type="evidence" value="ECO:0007669"/>
    <property type="project" value="InterPro"/>
</dbReference>
<dbReference type="SUPFAM" id="SSF52374">
    <property type="entry name" value="Nucleotidylyl transferase"/>
    <property type="match status" value="1"/>
</dbReference>
<evidence type="ECO:0000313" key="21">
    <source>
        <dbReference type="Proteomes" id="UP001214603"/>
    </source>
</evidence>
<comment type="subcellular location">
    <subcellularLocation>
        <location evidence="1">Cytoplasm</location>
    </subcellularLocation>
</comment>
<dbReference type="Gene3D" id="1.20.1050.130">
    <property type="match status" value="1"/>
</dbReference>
<dbReference type="PROSITE" id="PS51330">
    <property type="entry name" value="DHFR_2"/>
    <property type="match status" value="1"/>
</dbReference>
<dbReference type="Pfam" id="PF00186">
    <property type="entry name" value="DHFR_1"/>
    <property type="match status" value="2"/>
</dbReference>
<dbReference type="InterPro" id="IPR020058">
    <property type="entry name" value="Glu/Gln-tRNA-synth_Ib_cat-dom"/>
</dbReference>
<keyword evidence="10" id="KW-0067">ATP-binding</keyword>
<dbReference type="PRINTS" id="PR00987">
    <property type="entry name" value="TRNASYNTHGLU"/>
</dbReference>
<dbReference type="InterPro" id="IPR049437">
    <property type="entry name" value="tRNA-synt_1c_C2"/>
</dbReference>
<evidence type="ECO:0000259" key="19">
    <source>
        <dbReference type="PROSITE" id="PS51330"/>
    </source>
</evidence>
<evidence type="ECO:0000256" key="3">
    <source>
        <dbReference type="ARBA" id="ARBA00012835"/>
    </source>
</evidence>
<organism evidence="20 21">
    <name type="scientific">Malassezia obtusa</name>
    <dbReference type="NCBI Taxonomy" id="76774"/>
    <lineage>
        <taxon>Eukaryota</taxon>
        <taxon>Fungi</taxon>
        <taxon>Dikarya</taxon>
        <taxon>Basidiomycota</taxon>
        <taxon>Ustilaginomycotina</taxon>
        <taxon>Malasseziomycetes</taxon>
        <taxon>Malasseziales</taxon>
        <taxon>Malasseziaceae</taxon>
        <taxon>Malassezia</taxon>
    </lineage>
</organism>
<dbReference type="Pfam" id="PF03950">
    <property type="entry name" value="tRNA-synt_1c_C"/>
    <property type="match status" value="1"/>
</dbReference>
<evidence type="ECO:0000256" key="9">
    <source>
        <dbReference type="ARBA" id="ARBA00022741"/>
    </source>
</evidence>
<evidence type="ECO:0000256" key="5">
    <source>
        <dbReference type="ARBA" id="ARBA00022490"/>
    </source>
</evidence>
<evidence type="ECO:0000256" key="10">
    <source>
        <dbReference type="ARBA" id="ARBA00022840"/>
    </source>
</evidence>
<dbReference type="Gene3D" id="2.40.240.10">
    <property type="entry name" value="Ribosomal Protein L25, Chain P"/>
    <property type="match status" value="2"/>
</dbReference>
<dbReference type="NCBIfam" id="TIGR00463">
    <property type="entry name" value="gltX_arch"/>
    <property type="match status" value="1"/>
</dbReference>
<evidence type="ECO:0000256" key="14">
    <source>
        <dbReference type="ARBA" id="ARBA00023146"/>
    </source>
</evidence>
<dbReference type="SUPFAM" id="SSF47616">
    <property type="entry name" value="GST C-terminal domain-like"/>
    <property type="match status" value="1"/>
</dbReference>
<keyword evidence="21" id="KW-1185">Reference proteome</keyword>
<dbReference type="InterPro" id="IPR011035">
    <property type="entry name" value="Ribosomal_bL25/Gln-tRNA_synth"/>
</dbReference>
<dbReference type="Gene3D" id="3.40.50.620">
    <property type="entry name" value="HUPs"/>
    <property type="match status" value="1"/>
</dbReference>
<dbReference type="InterPro" id="IPR020056">
    <property type="entry name" value="Rbsml_bL25/Gln-tRNA_synth_N"/>
</dbReference>
<dbReference type="PROSITE" id="PS50405">
    <property type="entry name" value="GST_CTER"/>
    <property type="match status" value="1"/>
</dbReference>
<gene>
    <name evidence="20" type="primary">GUS1</name>
    <name evidence="20" type="ORF">MOBT1_003214</name>
</gene>
<dbReference type="FunFam" id="2.40.240.10:FF:000004">
    <property type="entry name" value="Glutamyl-tRNA synthetase, cytoplasmic"/>
    <property type="match status" value="1"/>
</dbReference>
<keyword evidence="13" id="KW-0560">Oxidoreductase</keyword>
<dbReference type="InterPro" id="IPR020061">
    <property type="entry name" value="Glu_tRNA_lig_a-bdl"/>
</dbReference>
<dbReference type="InterPro" id="IPR010987">
    <property type="entry name" value="Glutathione-S-Trfase_C-like"/>
</dbReference>
<dbReference type="GO" id="GO:0006424">
    <property type="term" value="P:glutamyl-tRNA aminoacylation"/>
    <property type="evidence" value="ECO:0007669"/>
    <property type="project" value="InterPro"/>
</dbReference>
<feature type="domain" description="GST C-terminal" evidence="18">
    <location>
        <begin position="42"/>
        <end position="186"/>
    </location>
</feature>
<feature type="compositionally biased region" description="Basic and acidic residues" evidence="17">
    <location>
        <begin position="732"/>
        <end position="747"/>
    </location>
</feature>
<evidence type="ECO:0000256" key="8">
    <source>
        <dbReference type="ARBA" id="ARBA00022598"/>
    </source>
</evidence>
<dbReference type="InterPro" id="IPR017925">
    <property type="entry name" value="DHFR_CS"/>
</dbReference>
<comment type="similarity">
    <text evidence="2">Belongs to the class-I aminoacyl-tRNA synthetase family. Glutamate--tRNA ligase type 2 subfamily.</text>
</comment>
<dbReference type="Pfam" id="PF20974">
    <property type="entry name" value="tRNA-synt_1c_C2"/>
    <property type="match status" value="1"/>
</dbReference>
<dbReference type="Gene3D" id="3.90.800.10">
    <property type="entry name" value="Glutamyl-tRNA Synthetase, Domain 3"/>
    <property type="match status" value="1"/>
</dbReference>
<dbReference type="InterPro" id="IPR000924">
    <property type="entry name" value="Glu/Gln-tRNA-synth"/>
</dbReference>
<dbReference type="GO" id="GO:0017102">
    <property type="term" value="C:methionyl glutamyl tRNA synthetase complex"/>
    <property type="evidence" value="ECO:0007669"/>
    <property type="project" value="TreeGrafter"/>
</dbReference>
<dbReference type="PROSITE" id="PS00075">
    <property type="entry name" value="DHFR_1"/>
    <property type="match status" value="1"/>
</dbReference>
<evidence type="ECO:0000256" key="16">
    <source>
        <dbReference type="ARBA" id="ARBA00048351"/>
    </source>
</evidence>
<dbReference type="FunFam" id="1.10.1160.10:FF:000001">
    <property type="entry name" value="Glutamine--tRNA ligase"/>
    <property type="match status" value="1"/>
</dbReference>
<dbReference type="GO" id="GO:0006730">
    <property type="term" value="P:one-carbon metabolic process"/>
    <property type="evidence" value="ECO:0007669"/>
    <property type="project" value="UniProtKB-KW"/>
</dbReference>
<dbReference type="InterPro" id="IPR024072">
    <property type="entry name" value="DHFR-like_dom_sf"/>
</dbReference>
<feature type="compositionally biased region" description="Low complexity" evidence="17">
    <location>
        <begin position="750"/>
        <end position="763"/>
    </location>
</feature>
<feature type="domain" description="DHFR" evidence="19">
    <location>
        <begin position="811"/>
        <end position="1073"/>
    </location>
</feature>
<keyword evidence="12" id="KW-0648">Protein biosynthesis</keyword>
<keyword evidence="7" id="KW-0554">One-carbon metabolism</keyword>
<keyword evidence="14" id="KW-0030">Aminoacyl-tRNA synthetase</keyword>
<dbReference type="HAMAP" id="MF_02076">
    <property type="entry name" value="Glu_tRNA_synth_type2"/>
    <property type="match status" value="1"/>
</dbReference>